<reference evidence="6 7" key="1">
    <citation type="journal article" date="2024" name="BMC Genomics">
        <title>Genome assembly of redclaw crayfish (Cherax quadricarinatus) provides insights into its immune adaptation and hypoxia tolerance.</title>
        <authorList>
            <person name="Liu Z."/>
            <person name="Zheng J."/>
            <person name="Li H."/>
            <person name="Fang K."/>
            <person name="Wang S."/>
            <person name="He J."/>
            <person name="Zhou D."/>
            <person name="Weng S."/>
            <person name="Chi M."/>
            <person name="Gu Z."/>
            <person name="He J."/>
            <person name="Li F."/>
            <person name="Wang M."/>
        </authorList>
    </citation>
    <scope>NUCLEOTIDE SEQUENCE [LARGE SCALE GENOMIC DNA]</scope>
    <source>
        <strain evidence="6">ZL_2023a</strain>
    </source>
</reference>
<gene>
    <name evidence="6" type="ORF">OTU49_002370</name>
</gene>
<dbReference type="InterPro" id="IPR042185">
    <property type="entry name" value="Serpin_sf_2"/>
</dbReference>
<dbReference type="Gene3D" id="3.30.497.10">
    <property type="entry name" value="Antithrombin, subunit I, domain 2"/>
    <property type="match status" value="1"/>
</dbReference>
<comment type="caution">
    <text evidence="6">The sequence shown here is derived from an EMBL/GenBank/DDBJ whole genome shotgun (WGS) entry which is preliminary data.</text>
</comment>
<evidence type="ECO:0000256" key="1">
    <source>
        <dbReference type="ARBA" id="ARBA00022690"/>
    </source>
</evidence>
<name>A0AAW0XCW8_CHEQU</name>
<accession>A0AAW0XCW8</accession>
<dbReference type="Proteomes" id="UP001445076">
    <property type="component" value="Unassembled WGS sequence"/>
</dbReference>
<comment type="similarity">
    <text evidence="3">Belongs to the serpin family.</text>
</comment>
<dbReference type="AlphaFoldDB" id="A0AAW0XCW8"/>
<evidence type="ECO:0000313" key="6">
    <source>
        <dbReference type="EMBL" id="KAK8741742.1"/>
    </source>
</evidence>
<dbReference type="EMBL" id="JARKIK010000030">
    <property type="protein sequence ID" value="KAK8741742.1"/>
    <property type="molecule type" value="Genomic_DNA"/>
</dbReference>
<keyword evidence="7" id="KW-1185">Reference proteome</keyword>
<dbReference type="GO" id="GO:0005615">
    <property type="term" value="C:extracellular space"/>
    <property type="evidence" value="ECO:0007669"/>
    <property type="project" value="InterPro"/>
</dbReference>
<protein>
    <recommendedName>
        <fullName evidence="5">Serpin domain-containing protein</fullName>
    </recommendedName>
</protein>
<evidence type="ECO:0000259" key="5">
    <source>
        <dbReference type="SMART" id="SM00093"/>
    </source>
</evidence>
<keyword evidence="4" id="KW-0732">Signal</keyword>
<dbReference type="InterPro" id="IPR036186">
    <property type="entry name" value="Serpin_sf"/>
</dbReference>
<dbReference type="GO" id="GO:0004867">
    <property type="term" value="F:serine-type endopeptidase inhibitor activity"/>
    <property type="evidence" value="ECO:0007669"/>
    <property type="project" value="UniProtKB-KW"/>
</dbReference>
<organism evidence="6 7">
    <name type="scientific">Cherax quadricarinatus</name>
    <name type="common">Australian red claw crayfish</name>
    <dbReference type="NCBI Taxonomy" id="27406"/>
    <lineage>
        <taxon>Eukaryota</taxon>
        <taxon>Metazoa</taxon>
        <taxon>Ecdysozoa</taxon>
        <taxon>Arthropoda</taxon>
        <taxon>Crustacea</taxon>
        <taxon>Multicrustacea</taxon>
        <taxon>Malacostraca</taxon>
        <taxon>Eumalacostraca</taxon>
        <taxon>Eucarida</taxon>
        <taxon>Decapoda</taxon>
        <taxon>Pleocyemata</taxon>
        <taxon>Astacidea</taxon>
        <taxon>Parastacoidea</taxon>
        <taxon>Parastacidae</taxon>
        <taxon>Cherax</taxon>
    </lineage>
</organism>
<feature type="signal peptide" evidence="4">
    <location>
        <begin position="1"/>
        <end position="28"/>
    </location>
</feature>
<dbReference type="Gene3D" id="2.30.39.10">
    <property type="entry name" value="Alpha-1-antitrypsin, domain 1"/>
    <property type="match status" value="1"/>
</dbReference>
<evidence type="ECO:0000313" key="7">
    <source>
        <dbReference type="Proteomes" id="UP001445076"/>
    </source>
</evidence>
<feature type="domain" description="Serpin" evidence="5">
    <location>
        <begin position="50"/>
        <end position="418"/>
    </location>
</feature>
<dbReference type="InterPro" id="IPR023796">
    <property type="entry name" value="Serpin_dom"/>
</dbReference>
<keyword evidence="2" id="KW-0722">Serine protease inhibitor</keyword>
<dbReference type="SUPFAM" id="SSF56574">
    <property type="entry name" value="Serpins"/>
    <property type="match status" value="1"/>
</dbReference>
<sequence>MGWIAVSVVALMTAVVTTVGSTVPHCFADNNRNPSRSFNTDLSGISDFGFDLYRQLSSKGTAKNFFFSPYSIWTALTLTYFGSAGNTKTQLEASLRVTGKTSTLRLWRALEVMYAQRAASNPQYTFNMANRVYFDNILHLRPCITNILHKELHIVDFSDNYATSTDINEFVSSTTKGRIPELVSPDDMVDALMVLVNAAYFKGTWRYQFKPSSTTTQSFFVSSSHSVDVPMMKLKTNLRLVHSTQLQAKILELPYSGDAISMLLLLPDVEGETGFFNMVSVLSGESLSRVTSGLGSQTVPVELLLPKFKLEETLNNELKESLMNLGIRDLFNGTLANLTEFVVRNHLSVSKTIHKAFVEVSEEGTEAAAATAVIAYTRSSFSKAHPLVQKFHCVRPFVFLIHDNHTKNVLFMGAYKNPPRDSRKGGGGRRN</sequence>
<keyword evidence="1" id="KW-0646">Protease inhibitor</keyword>
<dbReference type="InterPro" id="IPR000215">
    <property type="entry name" value="Serpin_fam"/>
</dbReference>
<evidence type="ECO:0000256" key="2">
    <source>
        <dbReference type="ARBA" id="ARBA00022900"/>
    </source>
</evidence>
<feature type="chain" id="PRO_5043486163" description="Serpin domain-containing protein" evidence="4">
    <location>
        <begin position="29"/>
        <end position="431"/>
    </location>
</feature>
<dbReference type="SMART" id="SM00093">
    <property type="entry name" value="SERPIN"/>
    <property type="match status" value="1"/>
</dbReference>
<dbReference type="Pfam" id="PF00079">
    <property type="entry name" value="Serpin"/>
    <property type="match status" value="1"/>
</dbReference>
<evidence type="ECO:0000256" key="4">
    <source>
        <dbReference type="SAM" id="SignalP"/>
    </source>
</evidence>
<proteinExistence type="inferred from homology"/>
<dbReference type="PANTHER" id="PTHR11461">
    <property type="entry name" value="SERINE PROTEASE INHIBITOR, SERPIN"/>
    <property type="match status" value="1"/>
</dbReference>
<evidence type="ECO:0000256" key="3">
    <source>
        <dbReference type="RuleBase" id="RU000411"/>
    </source>
</evidence>
<dbReference type="PANTHER" id="PTHR11461:SF278">
    <property type="entry name" value="SERINE PROTEASE INHIBITOR 88EA"/>
    <property type="match status" value="1"/>
</dbReference>
<dbReference type="InterPro" id="IPR042178">
    <property type="entry name" value="Serpin_sf_1"/>
</dbReference>